<protein>
    <submittedName>
        <fullName evidence="7">Ribose/xylose/arabinose/galactoside ABC-type transport system, permease component</fullName>
    </submittedName>
</protein>
<dbReference type="OrthoDB" id="9808136at2"/>
<dbReference type="STRING" id="1678840.ATC1_131457"/>
<feature type="transmembrane region" description="Helical" evidence="6">
    <location>
        <begin position="73"/>
        <end position="95"/>
    </location>
</feature>
<dbReference type="Pfam" id="PF02653">
    <property type="entry name" value="BPD_transp_2"/>
    <property type="match status" value="1"/>
</dbReference>
<feature type="transmembrane region" description="Helical" evidence="6">
    <location>
        <begin position="135"/>
        <end position="155"/>
    </location>
</feature>
<comment type="subcellular location">
    <subcellularLocation>
        <location evidence="1">Cell membrane</location>
        <topology evidence="1">Multi-pass membrane protein</topology>
    </subcellularLocation>
</comment>
<evidence type="ECO:0000313" key="7">
    <source>
        <dbReference type="EMBL" id="GAP41467.1"/>
    </source>
</evidence>
<keyword evidence="3 6" id="KW-0812">Transmembrane</keyword>
<dbReference type="GO" id="GO:0022857">
    <property type="term" value="F:transmembrane transporter activity"/>
    <property type="evidence" value="ECO:0007669"/>
    <property type="project" value="InterPro"/>
</dbReference>
<evidence type="ECO:0000256" key="5">
    <source>
        <dbReference type="ARBA" id="ARBA00023136"/>
    </source>
</evidence>
<evidence type="ECO:0000256" key="1">
    <source>
        <dbReference type="ARBA" id="ARBA00004651"/>
    </source>
</evidence>
<keyword evidence="5 6" id="KW-0472">Membrane</keyword>
<evidence type="ECO:0000256" key="2">
    <source>
        <dbReference type="ARBA" id="ARBA00022475"/>
    </source>
</evidence>
<name>A0A0S7BSJ6_9CHLR</name>
<accession>A0A0S7BSJ6</accession>
<organism evidence="7">
    <name type="scientific">Flexilinea flocculi</name>
    <dbReference type="NCBI Taxonomy" id="1678840"/>
    <lineage>
        <taxon>Bacteria</taxon>
        <taxon>Bacillati</taxon>
        <taxon>Chloroflexota</taxon>
        <taxon>Anaerolineae</taxon>
        <taxon>Anaerolineales</taxon>
        <taxon>Anaerolineaceae</taxon>
        <taxon>Flexilinea</taxon>
    </lineage>
</organism>
<gene>
    <name evidence="7" type="ORF">ATC1_131457</name>
</gene>
<keyword evidence="2" id="KW-1003">Cell membrane</keyword>
<evidence type="ECO:0000256" key="3">
    <source>
        <dbReference type="ARBA" id="ARBA00022692"/>
    </source>
</evidence>
<sequence length="315" mass="32677">MKQTAKNILSNKAVSAFLVLFVMSLFVGLKSPYFFTAGNFFNVLRQISIYGILAVAEALVIITGNIDLSVGYLFGLCGVFTAVLANAAVPAFLILPLVMLIGALIGCFSGFLVTKVGISAFIATLGVQNICRGSALLITGGNAISYKSSISVLGAGYLGSWPVSALIMISVGIFFAWVMQYTQFGRNVFASGSNIRSAKLAGIAVDRVRITVFAICGALCGLCGIIQSGNLHSAEAAAGAGFELNAIAAVVIGGTSMAGGEGTIIGVLIGAAIMGVLKNAFVLLRISAYWQIIVLGFVVILAVLADSLKQKRAER</sequence>
<dbReference type="InterPro" id="IPR001851">
    <property type="entry name" value="ABC_transp_permease"/>
</dbReference>
<reference evidence="7" key="1">
    <citation type="journal article" date="2015" name="Genome Announc.">
        <title>Draft Genome Sequence of Anaerolineae Strain TC1, a Novel Isolate from a Methanogenic Wastewater Treatment System.</title>
        <authorList>
            <person name="Matsuura N."/>
            <person name="Tourlousse D.M."/>
            <person name="Sun L."/>
            <person name="Toyonaga M."/>
            <person name="Kuroda K."/>
            <person name="Ohashi A."/>
            <person name="Cruz R."/>
            <person name="Yamaguchi T."/>
            <person name="Sekiguchi Y."/>
        </authorList>
    </citation>
    <scope>NUCLEOTIDE SEQUENCE [LARGE SCALE GENOMIC DNA]</scope>
    <source>
        <strain evidence="7">TC1</strain>
    </source>
</reference>
<feature type="transmembrane region" description="Helical" evidence="6">
    <location>
        <begin position="47"/>
        <end position="66"/>
    </location>
</feature>
<dbReference type="EMBL" id="DF968181">
    <property type="protein sequence ID" value="GAP41467.1"/>
    <property type="molecule type" value="Genomic_DNA"/>
</dbReference>
<proteinExistence type="predicted"/>
<dbReference type="GO" id="GO:0005886">
    <property type="term" value="C:plasma membrane"/>
    <property type="evidence" value="ECO:0007669"/>
    <property type="project" value="UniProtKB-SubCell"/>
</dbReference>
<keyword evidence="4 6" id="KW-1133">Transmembrane helix</keyword>
<dbReference type="CDD" id="cd06579">
    <property type="entry name" value="TM_PBP1_transp_AraH_like"/>
    <property type="match status" value="1"/>
</dbReference>
<feature type="transmembrane region" description="Helical" evidence="6">
    <location>
        <begin position="288"/>
        <end position="305"/>
    </location>
</feature>
<feature type="transmembrane region" description="Helical" evidence="6">
    <location>
        <begin position="208"/>
        <end position="227"/>
    </location>
</feature>
<keyword evidence="8" id="KW-1185">Reference proteome</keyword>
<dbReference type="PATRIC" id="fig|1678840.3.peg.2924"/>
<dbReference type="AlphaFoldDB" id="A0A0S7BSJ6"/>
<evidence type="ECO:0000313" key="8">
    <source>
        <dbReference type="Proteomes" id="UP000053370"/>
    </source>
</evidence>
<feature type="transmembrane region" description="Helical" evidence="6">
    <location>
        <begin position="101"/>
        <end position="123"/>
    </location>
</feature>
<dbReference type="Proteomes" id="UP000053370">
    <property type="component" value="Unassembled WGS sequence"/>
</dbReference>
<dbReference type="PANTHER" id="PTHR32196">
    <property type="entry name" value="ABC TRANSPORTER PERMEASE PROTEIN YPHD-RELATED-RELATED"/>
    <property type="match status" value="1"/>
</dbReference>
<evidence type="ECO:0000256" key="6">
    <source>
        <dbReference type="SAM" id="Phobius"/>
    </source>
</evidence>
<feature type="transmembrane region" description="Helical" evidence="6">
    <location>
        <begin position="12"/>
        <end position="35"/>
    </location>
</feature>
<evidence type="ECO:0000256" key="4">
    <source>
        <dbReference type="ARBA" id="ARBA00022989"/>
    </source>
</evidence>
<dbReference type="RefSeq" id="WP_062282743.1">
    <property type="nucleotide sequence ID" value="NZ_DF968181.1"/>
</dbReference>
<feature type="transmembrane region" description="Helical" evidence="6">
    <location>
        <begin position="161"/>
        <end position="179"/>
    </location>
</feature>